<comment type="caution">
    <text evidence="1">The sequence shown here is derived from an EMBL/GenBank/DDBJ whole genome shotgun (WGS) entry which is preliminary data.</text>
</comment>
<dbReference type="InterPro" id="IPR036915">
    <property type="entry name" value="Cyclin-like_sf"/>
</dbReference>
<evidence type="ECO:0000313" key="2">
    <source>
        <dbReference type="Proteomes" id="UP000276349"/>
    </source>
</evidence>
<accession>A0A431UT66</accession>
<organism evidence="1 2">
    <name type="scientific">Lysinibacillus telephonicus</name>
    <dbReference type="NCBI Taxonomy" id="1714840"/>
    <lineage>
        <taxon>Bacteria</taxon>
        <taxon>Bacillati</taxon>
        <taxon>Bacillota</taxon>
        <taxon>Bacilli</taxon>
        <taxon>Bacillales</taxon>
        <taxon>Bacillaceae</taxon>
        <taxon>Lysinibacillus</taxon>
    </lineage>
</organism>
<dbReference type="InterPro" id="IPR004027">
    <property type="entry name" value="SEC_C_motif"/>
</dbReference>
<dbReference type="RefSeq" id="WP_126294503.1">
    <property type="nucleotide sequence ID" value="NZ_RXNR01000027.1"/>
</dbReference>
<proteinExistence type="predicted"/>
<dbReference type="CDD" id="cd00043">
    <property type="entry name" value="CYCLIN_SF"/>
    <property type="match status" value="1"/>
</dbReference>
<name>A0A431UT66_9BACI</name>
<dbReference type="EMBL" id="RXNR01000027">
    <property type="protein sequence ID" value="RTQ92806.1"/>
    <property type="molecule type" value="Genomic_DNA"/>
</dbReference>
<dbReference type="SUPFAM" id="SSF47954">
    <property type="entry name" value="Cyclin-like"/>
    <property type="match status" value="1"/>
</dbReference>
<dbReference type="Gene3D" id="3.10.450.50">
    <property type="match status" value="1"/>
</dbReference>
<evidence type="ECO:0000313" key="1">
    <source>
        <dbReference type="EMBL" id="RTQ92806.1"/>
    </source>
</evidence>
<keyword evidence="2" id="KW-1185">Reference proteome</keyword>
<protein>
    <submittedName>
        <fullName evidence="1">Metal-binding protein</fullName>
    </submittedName>
</protein>
<sequence>MVGRNEPCPCGSGKKYKKCCEGTQQQTIKKVFLEEIEHVLQTFYNSYPERKDIKDYFELVQQWKPSLEQNLQRELIEAVALDDFFFHQRHDIWLGYLKKVSKKVIRPALKELLKQWETPKMFIGQVEALESQYFKASCTITNSDLYIRRESNKPIPEGMQVFAFLLPDGSGEKDHYLAVSTLIFFPNQYKQAFDAFAKEYDGKIEVDKFLQNNHYNFWVKLVETGYNGEEYSSFEIEVIEQTKQFLLDKNIEADRLIEILEDYLVEKKPKARKASAIAAGAIRFAQERNLLLNQSFTIKEIAESFGVSSSSLNKYYQELLEYDNVLV</sequence>
<dbReference type="Pfam" id="PF02810">
    <property type="entry name" value="SEC-C"/>
    <property type="match status" value="1"/>
</dbReference>
<gene>
    <name evidence="1" type="ORF">EKG35_10995</name>
</gene>
<dbReference type="Gene3D" id="1.10.472.10">
    <property type="entry name" value="Cyclin-like"/>
    <property type="match status" value="1"/>
</dbReference>
<dbReference type="SUPFAM" id="SSF103642">
    <property type="entry name" value="Sec-C motif"/>
    <property type="match status" value="1"/>
</dbReference>
<reference evidence="1 2" key="1">
    <citation type="submission" date="2018-12" db="EMBL/GenBank/DDBJ databases">
        <authorList>
            <person name="Yu L."/>
        </authorList>
    </citation>
    <scope>NUCLEOTIDE SEQUENCE [LARGE SCALE GENOMIC DNA]</scope>
    <source>
        <strain evidence="1 2">S5H2222</strain>
    </source>
</reference>
<dbReference type="AlphaFoldDB" id="A0A431UT66"/>
<dbReference type="Proteomes" id="UP000276349">
    <property type="component" value="Unassembled WGS sequence"/>
</dbReference>
<dbReference type="OrthoDB" id="6399948at2"/>